<sequence length="478" mass="54425">MEYINIITHIILIMSLGWYLITNLQWYNYKLERVILKHHKWQWHITYFLSPIVLFYIIPEPYYAAYFFIIYMTSFILWNKKLDRAVVLTSRVKRFLAILLFTTFAMTALCLSSPSCTNMVIFTPLILTYGISTLLEKIFFISFKNKGKQRIKSIAGLRTIAITASYGKTSIKNYLYHVLKNKYKTYKTPRSVNTIAGIVLDVNRDIPLDTQIYIAEAGARVKGDIEEIAMFLEPQICIIGSVGPQHIEYFKTLDNIIHTKMELLKSPRMKMGFVHESVPIKAYSTITKFPNNLHITKSNLDGIWFDVEVAGVIEHFHAPILGSFNAINLTAVILVSHYLGMNIHEIKVAFESLPQVEHRLQKIEAGGKLIIDDSFNGNLEGMLEAVNICSNHKGRKVIITPGLVESTDEANILLAKAINENFDLVILTGSLNTHLLSTNINKEKVYILKDKSLMEATLAQKTRIGDLILFANDAPNFI</sequence>
<dbReference type="SUPFAM" id="SSF53244">
    <property type="entry name" value="MurD-like peptide ligases, peptide-binding domain"/>
    <property type="match status" value="1"/>
</dbReference>
<keyword evidence="4" id="KW-0812">Transmembrane</keyword>
<feature type="domain" description="Mur ligase central" evidence="5">
    <location>
        <begin position="162"/>
        <end position="335"/>
    </location>
</feature>
<dbReference type="RefSeq" id="WP_172125537.1">
    <property type="nucleotide sequence ID" value="NZ_CP042652.1"/>
</dbReference>
<keyword evidence="4" id="KW-1133">Transmembrane helix</keyword>
<evidence type="ECO:0000259" key="5">
    <source>
        <dbReference type="Pfam" id="PF08245"/>
    </source>
</evidence>
<dbReference type="PANTHER" id="PTHR43024">
    <property type="entry name" value="UDP-N-ACETYLMURAMOYL-TRIPEPTIDE--D-ALANYL-D-ALANINE LIGASE"/>
    <property type="match status" value="1"/>
</dbReference>
<feature type="transmembrane region" description="Helical" evidence="4">
    <location>
        <begin position="6"/>
        <end position="29"/>
    </location>
</feature>
<dbReference type="PANTHER" id="PTHR43024:SF1">
    <property type="entry name" value="UDP-N-ACETYLMURAMOYL-TRIPEPTIDE--D-ALANYL-D-ALANINE LIGASE"/>
    <property type="match status" value="1"/>
</dbReference>
<keyword evidence="4" id="KW-0472">Membrane</keyword>
<evidence type="ECO:0000313" key="7">
    <source>
        <dbReference type="Proteomes" id="UP000503483"/>
    </source>
</evidence>
<dbReference type="EMBL" id="CP042652">
    <property type="protein sequence ID" value="QKE28182.1"/>
    <property type="molecule type" value="Genomic_DNA"/>
</dbReference>
<dbReference type="InterPro" id="IPR036565">
    <property type="entry name" value="Mur-like_cat_sf"/>
</dbReference>
<evidence type="ECO:0000256" key="3">
    <source>
        <dbReference type="ARBA" id="ARBA00022840"/>
    </source>
</evidence>
<proteinExistence type="predicted"/>
<dbReference type="InterPro" id="IPR036615">
    <property type="entry name" value="Mur_ligase_C_dom_sf"/>
</dbReference>
<dbReference type="Gene3D" id="3.40.1190.10">
    <property type="entry name" value="Mur-like, catalytic domain"/>
    <property type="match status" value="1"/>
</dbReference>
<dbReference type="GO" id="GO:0005524">
    <property type="term" value="F:ATP binding"/>
    <property type="evidence" value="ECO:0007669"/>
    <property type="project" value="UniProtKB-KW"/>
</dbReference>
<dbReference type="Gene3D" id="3.90.190.20">
    <property type="entry name" value="Mur ligase, C-terminal domain"/>
    <property type="match status" value="1"/>
</dbReference>
<keyword evidence="7" id="KW-1185">Reference proteome</keyword>
<feature type="transmembrane region" description="Helical" evidence="4">
    <location>
        <begin position="41"/>
        <end position="58"/>
    </location>
</feature>
<gene>
    <name evidence="6" type="primary">murF</name>
    <name evidence="6" type="ORF">AACT_0990</name>
</gene>
<dbReference type="EC" id="6.3.2.10" evidence="6"/>
<feature type="transmembrane region" description="Helical" evidence="4">
    <location>
        <begin position="94"/>
        <end position="114"/>
    </location>
</feature>
<dbReference type="InterPro" id="IPR013221">
    <property type="entry name" value="Mur_ligase_cen"/>
</dbReference>
<evidence type="ECO:0000256" key="2">
    <source>
        <dbReference type="ARBA" id="ARBA00022741"/>
    </source>
</evidence>
<dbReference type="KEGG" id="paco:AACT_0990"/>
<protein>
    <submittedName>
        <fullName evidence="6">D-alanyl-D-alanine-adding enzyme</fullName>
        <ecNumber evidence="6">6.3.2.10</ecNumber>
    </submittedName>
</protein>
<dbReference type="Pfam" id="PF08245">
    <property type="entry name" value="Mur_ligase_M"/>
    <property type="match status" value="1"/>
</dbReference>
<dbReference type="AlphaFoldDB" id="A0A6M8EDW3"/>
<evidence type="ECO:0000256" key="4">
    <source>
        <dbReference type="SAM" id="Phobius"/>
    </source>
</evidence>
<feature type="transmembrane region" description="Helical" evidence="4">
    <location>
        <begin position="120"/>
        <end position="143"/>
    </location>
</feature>
<dbReference type="SUPFAM" id="SSF53623">
    <property type="entry name" value="MurD-like peptide ligases, catalytic domain"/>
    <property type="match status" value="1"/>
</dbReference>
<feature type="transmembrane region" description="Helical" evidence="4">
    <location>
        <begin position="64"/>
        <end position="82"/>
    </location>
</feature>
<evidence type="ECO:0000256" key="1">
    <source>
        <dbReference type="ARBA" id="ARBA00022598"/>
    </source>
</evidence>
<dbReference type="Proteomes" id="UP000503483">
    <property type="component" value="Chromosome"/>
</dbReference>
<dbReference type="InterPro" id="IPR051046">
    <property type="entry name" value="MurCDEF_CellWall_CoF430Synth"/>
</dbReference>
<reference evidence="6 7" key="1">
    <citation type="submission" date="2019-08" db="EMBL/GenBank/DDBJ databases">
        <title>Complete genome sequence of Arcobacter acticola.</title>
        <authorList>
            <person name="Miller W."/>
        </authorList>
    </citation>
    <scope>NUCLEOTIDE SEQUENCE [LARGE SCALE GENOMIC DNA]</scope>
    <source>
        <strain evidence="6 7">KCTC 52212</strain>
    </source>
</reference>
<accession>A0A6M8EDW3</accession>
<dbReference type="GO" id="GO:0047480">
    <property type="term" value="F:UDP-N-acetylmuramoyl-tripeptide-D-alanyl-D-alanine ligase activity"/>
    <property type="evidence" value="ECO:0007669"/>
    <property type="project" value="UniProtKB-EC"/>
</dbReference>
<organism evidence="6 7">
    <name type="scientific">Arcobacter acticola</name>
    <dbReference type="NCBI Taxonomy" id="1849015"/>
    <lineage>
        <taxon>Bacteria</taxon>
        <taxon>Pseudomonadati</taxon>
        <taxon>Campylobacterota</taxon>
        <taxon>Epsilonproteobacteria</taxon>
        <taxon>Campylobacterales</taxon>
        <taxon>Arcobacteraceae</taxon>
        <taxon>Arcobacter</taxon>
    </lineage>
</organism>
<name>A0A6M8EDW3_9BACT</name>
<keyword evidence="3" id="KW-0067">ATP-binding</keyword>
<evidence type="ECO:0000313" key="6">
    <source>
        <dbReference type="EMBL" id="QKE28182.1"/>
    </source>
</evidence>
<keyword evidence="2" id="KW-0547">Nucleotide-binding</keyword>
<keyword evidence="1 6" id="KW-0436">Ligase</keyword>